<protein>
    <submittedName>
        <fullName evidence="4">Putative flagellum biosynthesis repressor protein FlbT 1</fullName>
    </submittedName>
</protein>
<name>A0A8J2YH47_9RHOB</name>
<dbReference type="AlphaFoldDB" id="A0A8J2YH47"/>
<proteinExistence type="predicted"/>
<gene>
    <name evidence="4" type="primary">flbT1</name>
    <name evidence="4" type="ORF">GCM10007276_17340</name>
</gene>
<dbReference type="InterPro" id="IPR009967">
    <property type="entry name" value="Flagellum_FlbT"/>
</dbReference>
<dbReference type="GO" id="GO:1902209">
    <property type="term" value="P:negative regulation of bacterial-type flagellum assembly"/>
    <property type="evidence" value="ECO:0007669"/>
    <property type="project" value="InterPro"/>
</dbReference>
<dbReference type="GO" id="GO:0006402">
    <property type="term" value="P:mRNA catabolic process"/>
    <property type="evidence" value="ECO:0007669"/>
    <property type="project" value="InterPro"/>
</dbReference>
<accession>A0A8J2YH47</accession>
<evidence type="ECO:0000256" key="2">
    <source>
        <dbReference type="ARBA" id="ARBA00022795"/>
    </source>
</evidence>
<sequence length="144" mass="15973">MSLKVQLKPDERIIIGAAVVTNGPSRTRLTVDGDVPILREKDIMTADAANTPAKRIYLAVQLMYLARNPREHHGIYFELIRDFMMAVPSSLPILDEINNSILTGSLYKALRAAKDLIAHEAELLNHAQRDAGLRQNGTEDSKPS</sequence>
<keyword evidence="1" id="KW-0678">Repressor</keyword>
<evidence type="ECO:0000256" key="1">
    <source>
        <dbReference type="ARBA" id="ARBA00022491"/>
    </source>
</evidence>
<evidence type="ECO:0000313" key="4">
    <source>
        <dbReference type="EMBL" id="GGE40530.1"/>
    </source>
</evidence>
<dbReference type="GO" id="GO:0048027">
    <property type="term" value="F:mRNA 5'-UTR binding"/>
    <property type="evidence" value="ECO:0007669"/>
    <property type="project" value="InterPro"/>
</dbReference>
<reference evidence="4" key="1">
    <citation type="journal article" date="2014" name="Int. J. Syst. Evol. Microbiol.">
        <title>Complete genome sequence of Corynebacterium casei LMG S-19264T (=DSM 44701T), isolated from a smear-ripened cheese.</title>
        <authorList>
            <consortium name="US DOE Joint Genome Institute (JGI-PGF)"/>
            <person name="Walter F."/>
            <person name="Albersmeier A."/>
            <person name="Kalinowski J."/>
            <person name="Ruckert C."/>
        </authorList>
    </citation>
    <scope>NUCLEOTIDE SEQUENCE</scope>
    <source>
        <strain evidence="4">CCM 7684</strain>
    </source>
</reference>
<dbReference type="NCBIfam" id="NF009432">
    <property type="entry name" value="PRK12791.1"/>
    <property type="match status" value="1"/>
</dbReference>
<keyword evidence="2" id="KW-1005">Bacterial flagellum biogenesis</keyword>
<dbReference type="Proteomes" id="UP000602745">
    <property type="component" value="Unassembled WGS sequence"/>
</dbReference>
<dbReference type="EMBL" id="BMCP01000002">
    <property type="protein sequence ID" value="GGE40530.1"/>
    <property type="molecule type" value="Genomic_DNA"/>
</dbReference>
<dbReference type="GO" id="GO:0044781">
    <property type="term" value="P:bacterial-type flagellum organization"/>
    <property type="evidence" value="ECO:0007669"/>
    <property type="project" value="UniProtKB-KW"/>
</dbReference>
<keyword evidence="3" id="KW-0694">RNA-binding</keyword>
<reference evidence="4" key="2">
    <citation type="submission" date="2020-09" db="EMBL/GenBank/DDBJ databases">
        <authorList>
            <person name="Sun Q."/>
            <person name="Sedlacek I."/>
        </authorList>
    </citation>
    <scope>NUCLEOTIDE SEQUENCE</scope>
    <source>
        <strain evidence="4">CCM 7684</strain>
    </source>
</reference>
<evidence type="ECO:0000313" key="5">
    <source>
        <dbReference type="Proteomes" id="UP000602745"/>
    </source>
</evidence>
<evidence type="ECO:0000256" key="3">
    <source>
        <dbReference type="ARBA" id="ARBA00022884"/>
    </source>
</evidence>
<comment type="caution">
    <text evidence="4">The sequence shown here is derived from an EMBL/GenBank/DDBJ whole genome shotgun (WGS) entry which is preliminary data.</text>
</comment>
<dbReference type="Pfam" id="PF07378">
    <property type="entry name" value="FlbT"/>
    <property type="match status" value="1"/>
</dbReference>
<keyword evidence="5" id="KW-1185">Reference proteome</keyword>
<organism evidence="4 5">
    <name type="scientific">Agaricicola taiwanensis</name>
    <dbReference type="NCBI Taxonomy" id="591372"/>
    <lineage>
        <taxon>Bacteria</taxon>
        <taxon>Pseudomonadati</taxon>
        <taxon>Pseudomonadota</taxon>
        <taxon>Alphaproteobacteria</taxon>
        <taxon>Rhodobacterales</taxon>
        <taxon>Paracoccaceae</taxon>
        <taxon>Agaricicola</taxon>
    </lineage>
</organism>